<dbReference type="InterPro" id="IPR042087">
    <property type="entry name" value="DNA_pol_B_thumb"/>
</dbReference>
<feature type="compositionally biased region" description="Basic and acidic residues" evidence="6">
    <location>
        <begin position="1377"/>
        <end position="1391"/>
    </location>
</feature>
<dbReference type="Gene3D" id="3.30.342.10">
    <property type="entry name" value="DNA Polymerase, chain B, domain 1"/>
    <property type="match status" value="1"/>
</dbReference>
<dbReference type="PRINTS" id="PR00106">
    <property type="entry name" value="DNAPOLB"/>
</dbReference>
<feature type="compositionally biased region" description="Basic and acidic residues" evidence="6">
    <location>
        <begin position="85"/>
        <end position="97"/>
    </location>
</feature>
<feature type="region of interest" description="Disordered" evidence="6">
    <location>
        <begin position="520"/>
        <end position="541"/>
    </location>
</feature>
<dbReference type="SUPFAM" id="SSF56672">
    <property type="entry name" value="DNA/RNA polymerases"/>
    <property type="match status" value="1"/>
</dbReference>
<evidence type="ECO:0000313" key="9">
    <source>
        <dbReference type="Proteomes" id="UP001530315"/>
    </source>
</evidence>
<dbReference type="Proteomes" id="UP001530315">
    <property type="component" value="Unassembled WGS sequence"/>
</dbReference>
<feature type="region of interest" description="Disordered" evidence="6">
    <location>
        <begin position="939"/>
        <end position="979"/>
    </location>
</feature>
<dbReference type="EMBL" id="JALLAZ020000343">
    <property type="protein sequence ID" value="KAL3797598.1"/>
    <property type="molecule type" value="Genomic_DNA"/>
</dbReference>
<dbReference type="Gene3D" id="3.30.420.10">
    <property type="entry name" value="Ribonuclease H-like superfamily/Ribonuclease H"/>
    <property type="match status" value="1"/>
</dbReference>
<evidence type="ECO:0000256" key="1">
    <source>
        <dbReference type="ARBA" id="ARBA00005755"/>
    </source>
</evidence>
<feature type="domain" description="DNA-directed DNA polymerase family B multifunctional" evidence="7">
    <location>
        <begin position="1448"/>
        <end position="1890"/>
    </location>
</feature>
<keyword evidence="4" id="KW-0548">Nucleotidyltransferase</keyword>
<gene>
    <name evidence="8" type="ORF">ACHAW5_003317</name>
</gene>
<evidence type="ECO:0000259" key="7">
    <source>
        <dbReference type="Pfam" id="PF00136"/>
    </source>
</evidence>
<feature type="region of interest" description="Disordered" evidence="6">
    <location>
        <begin position="1377"/>
        <end position="1424"/>
    </location>
</feature>
<protein>
    <recommendedName>
        <fullName evidence="2">DNA-directed DNA polymerase</fullName>
        <ecNumber evidence="2">2.7.7.7</ecNumber>
    </recommendedName>
</protein>
<dbReference type="InterPro" id="IPR006172">
    <property type="entry name" value="DNA-dir_DNA_pol_B"/>
</dbReference>
<feature type="compositionally biased region" description="Low complexity" evidence="6">
    <location>
        <begin position="136"/>
        <end position="156"/>
    </location>
</feature>
<feature type="region of interest" description="Disordered" evidence="6">
    <location>
        <begin position="1"/>
        <end position="21"/>
    </location>
</feature>
<evidence type="ECO:0000313" key="8">
    <source>
        <dbReference type="EMBL" id="KAL3797598.1"/>
    </source>
</evidence>
<dbReference type="InterPro" id="IPR043502">
    <property type="entry name" value="DNA/RNA_pol_sf"/>
</dbReference>
<dbReference type="InterPro" id="IPR023211">
    <property type="entry name" value="DNA_pol_palm_dom_sf"/>
</dbReference>
<dbReference type="Pfam" id="PF00136">
    <property type="entry name" value="DNA_pol_B"/>
    <property type="match status" value="1"/>
</dbReference>
<dbReference type="EC" id="2.7.7.7" evidence="2"/>
<dbReference type="InterPro" id="IPR030559">
    <property type="entry name" value="PolZ_Rev3"/>
</dbReference>
<feature type="compositionally biased region" description="Polar residues" evidence="6">
    <location>
        <begin position="961"/>
        <end position="972"/>
    </location>
</feature>
<dbReference type="InterPro" id="IPR017964">
    <property type="entry name" value="DNA-dir_DNA_pol_B_CS"/>
</dbReference>
<evidence type="ECO:0000256" key="4">
    <source>
        <dbReference type="ARBA" id="ARBA00022695"/>
    </source>
</evidence>
<dbReference type="Gene3D" id="1.10.287.690">
    <property type="entry name" value="Helix hairpin bin"/>
    <property type="match status" value="1"/>
</dbReference>
<reference evidence="8 9" key="1">
    <citation type="submission" date="2024-10" db="EMBL/GenBank/DDBJ databases">
        <title>Updated reference genomes for cyclostephanoid diatoms.</title>
        <authorList>
            <person name="Roberts W.R."/>
            <person name="Alverson A.J."/>
        </authorList>
    </citation>
    <scope>NUCLEOTIDE SEQUENCE [LARGE SCALE GENOMIC DNA]</scope>
    <source>
        <strain evidence="8 9">AJA276-08</strain>
    </source>
</reference>
<keyword evidence="3" id="KW-0808">Transferase</keyword>
<feature type="compositionally biased region" description="Low complexity" evidence="6">
    <location>
        <begin position="1394"/>
        <end position="1407"/>
    </location>
</feature>
<dbReference type="SUPFAM" id="SSF53098">
    <property type="entry name" value="Ribonuclease H-like"/>
    <property type="match status" value="1"/>
</dbReference>
<dbReference type="InterPro" id="IPR036397">
    <property type="entry name" value="RNaseH_sf"/>
</dbReference>
<dbReference type="PROSITE" id="PS00116">
    <property type="entry name" value="DNA_POLYMERASE_B"/>
    <property type="match status" value="1"/>
</dbReference>
<keyword evidence="5" id="KW-0239">DNA-directed DNA polymerase</keyword>
<keyword evidence="9" id="KW-1185">Reference proteome</keyword>
<evidence type="ECO:0000256" key="2">
    <source>
        <dbReference type="ARBA" id="ARBA00012417"/>
    </source>
</evidence>
<comment type="similarity">
    <text evidence="1">Belongs to the DNA polymerase type-B family.</text>
</comment>
<dbReference type="SMART" id="SM00486">
    <property type="entry name" value="POLBc"/>
    <property type="match status" value="1"/>
</dbReference>
<dbReference type="PANTHER" id="PTHR45812:SF1">
    <property type="entry name" value="DNA POLYMERASE ZETA CATALYTIC SUBUNIT"/>
    <property type="match status" value="1"/>
</dbReference>
<dbReference type="Gene3D" id="1.10.132.60">
    <property type="entry name" value="DNA polymerase family B, C-terminal domain"/>
    <property type="match status" value="1"/>
</dbReference>
<feature type="region of interest" description="Disordered" evidence="6">
    <location>
        <begin position="136"/>
        <end position="168"/>
    </location>
</feature>
<dbReference type="InterPro" id="IPR006134">
    <property type="entry name" value="DNA-dir_DNA_pol_B_multi_dom"/>
</dbReference>
<sequence>MGETNYIYTPPDRSPQKSVPKPRSCLLSILNVVVDHVMMPPSPMEPMEFREVCRWNQCSNNLFQPGYSSSKGNGEGADLDPSQSSDEHISQRGERDGGSSALPSPLSMKNMCIRVPIVRIFGPVLRGGGYEEFINSSNQSSSCNSQGSSKFSGNKRSSSRKQQIRIQQPQSGCLHIHGAFPYMLARPVISGPDGSMHHRYTCDIGRIDWDDANSVSNILEEIHCRLEMALRASYEHHNVDTNTNVAIPGAAVGTGATNSCDDQIESRQQTPLFIRQVTIVIGRGFYTYCSGPSAPFLRVEYYDPSMRWRVKMILERGIELNELYHPDPMQYDHVDIDERGHEFEGDGDIRPLKFRCYEAHIPYTMQFFKDCNLAGMKYIKVGEARFRNPLPKSLRKRTKKEFSTANHANDTAFFFSHTVSGDLLWPQLNDTNRESKVWLNEYWLKKQTSCDLEFDSTVQQLLNVLDVMTALPSPLKERQKIHWRAVPSLREIWEQERKRMSILLPPENDFLSCIEKKEEVAESEENTDDDNDGEVIQRNSDFESNTPQFTLNVKKGQSIPGARLAVKGVKKLFGTSVGLEADFRRALEEILSRHKRYIDDVDKSMKQGRVLAYNPNCITSAANNYALTPDLDEGIEALAALGDQFSQGSVVVDDDDDLKAMSPNNHNPISEFVATITSKLNAAKNYSPAPLSQKDVEEEIQMMSFGNRVDNGDASDEFDEEDADFLVEEERMGEAGIEKALTQLATQAMDMNAESAVAFGNETEDLNFEQNYGCANFSGEDVIGELYSDEEEGNNVQLNECTDDFDEFQHDAKDRFRLSNLSQSSEVSAPNCDNGRFIVEGYNATPESMNQLSGGGLSPIRTMLDLPTGDLTVEPHQSANLRCGEIMKQFNQSNSISKPWHPMTTVDFETSPPWFAFQWNSPGASPTIPNSFLEPVKRPPSYSQVKSWTRDQRKRAAPYTMRSNHLAKQQKNAAARRSIDRSGVIEEKANEKNQDSYFLTAYTQFSQLEGSVEGSPEAGLGHQGGLVQISTGGGLKTQINTSTTFTPLTIMSIEIHVQCRISTKDQKQIAMVPDYSRDAVFAVVYVYCRDPGGGESLEIVEKGCLLVMIEAKGHSSSTIPINTINATLGASLDASVEIVKTEANLLLRIASIVKQADPDVLVSWDTQGAGIGYLVERGVAISTPSSTRIDMARLLGRTPRLIVPDVAANDTTNLNTLGGIEGAQQQTEDGHGWIGSGLGAEWDDRVGSGAAASSIVGRIVLCLWKICAEEVKHPNASYQPAIVSAVLNKRNPFHDDVLLTKWYSANNGVDRRRVIGYRLSQAISNVLLLDALDVLGRAGEAARLSGVEFSQSLPGIRGSQYKVEGVLLRALQSVHSTERGEKKGVNKDDRLGTSLTSSHESQSQSQSPWKLRRNKPQKDSKPSVSLKDMGYFFYSPNKKDCTNQEALECQAMTMEPQSGFHFDPVVVCDFTALYPSLVIAYNFCYSTIAGKLEYQSTRQEMLCSGRTTSKIGPFFYSERRSAAVVKYHLKSFLDPGETKDRTSKCKRDRAYVIPTGSIFVAESVLKGVLPQVLDEMLSTRAMLKKAAKEYKKRVPHLSPAVLRQIEARQLALKYVANVTYGYTSATFSGRSAIPLVADAIVECGRRTLTNAIDLANKWGRVQNGRWSGAHVLYGDTDSVFIKLPGRTVEEAFQFGEEYCKSVTASNPPPVSLKLEKVYSACLLQTKKKYCGMMYDSPSQKHPTFEAKGIETVRRDQCAITQRVLRTALIHAFQRGIIPVKDYLHRQWALIHSGVLPVSDFVLTGRVRSQYRGGKIGPVQASLARRLAEVDPGRVVRHKERLPYVIVAMPGRSFKLKDGVHTPLELLEQWDSFSVNAEYYTVRHVNAALQRCFGLPPFKINVHAWYNSCPKPRRRIHHWPQSRSASSLMISAYFGSDTCAFCARKCKSVGSSKVVVCQQCKTDRIAAACSAINRLKKIQVKANRLAAACSACNGCPETSWSFAREEFQSTKRRVNISGVGNLSHRKGRLLTPMANCVCVDCPITYERHRTRESEIEATELCHALDLD</sequence>
<evidence type="ECO:0000256" key="6">
    <source>
        <dbReference type="SAM" id="MobiDB-lite"/>
    </source>
</evidence>
<dbReference type="InterPro" id="IPR012337">
    <property type="entry name" value="RNaseH-like_sf"/>
</dbReference>
<name>A0ABD3QB86_9STRA</name>
<organism evidence="8 9">
    <name type="scientific">Stephanodiscus triporus</name>
    <dbReference type="NCBI Taxonomy" id="2934178"/>
    <lineage>
        <taxon>Eukaryota</taxon>
        <taxon>Sar</taxon>
        <taxon>Stramenopiles</taxon>
        <taxon>Ochrophyta</taxon>
        <taxon>Bacillariophyta</taxon>
        <taxon>Coscinodiscophyceae</taxon>
        <taxon>Thalassiosirophycidae</taxon>
        <taxon>Stephanodiscales</taxon>
        <taxon>Stephanodiscaceae</taxon>
        <taxon>Stephanodiscus</taxon>
    </lineage>
</organism>
<feature type="region of interest" description="Disordered" evidence="6">
    <location>
        <begin position="66"/>
        <end position="105"/>
    </location>
</feature>
<evidence type="ECO:0000256" key="5">
    <source>
        <dbReference type="ARBA" id="ARBA00022932"/>
    </source>
</evidence>
<feature type="compositionally biased region" description="Acidic residues" evidence="6">
    <location>
        <begin position="521"/>
        <end position="533"/>
    </location>
</feature>
<proteinExistence type="inferred from homology"/>
<comment type="caution">
    <text evidence="8">The sequence shown here is derived from an EMBL/GenBank/DDBJ whole genome shotgun (WGS) entry which is preliminary data.</text>
</comment>
<dbReference type="GO" id="GO:0003887">
    <property type="term" value="F:DNA-directed DNA polymerase activity"/>
    <property type="evidence" value="ECO:0007669"/>
    <property type="project" value="UniProtKB-KW"/>
</dbReference>
<accession>A0ABD3QB86</accession>
<dbReference type="Gene3D" id="3.90.1600.10">
    <property type="entry name" value="Palm domain of DNA polymerase"/>
    <property type="match status" value="1"/>
</dbReference>
<evidence type="ECO:0000256" key="3">
    <source>
        <dbReference type="ARBA" id="ARBA00022679"/>
    </source>
</evidence>
<dbReference type="PANTHER" id="PTHR45812">
    <property type="entry name" value="DNA POLYMERASE ZETA CATALYTIC SUBUNIT"/>
    <property type="match status" value="1"/>
</dbReference>